<accession>A0AAJ1EZD4</accession>
<dbReference type="PRINTS" id="PR00313">
    <property type="entry name" value="CABNDNGRPT"/>
</dbReference>
<dbReference type="NCBIfam" id="TIGR03661">
    <property type="entry name" value="T1SS_VCA0849"/>
    <property type="match status" value="1"/>
</dbReference>
<name>A0AAJ1EZD4_9GAMM</name>
<dbReference type="InterPro" id="IPR010221">
    <property type="entry name" value="VCBS_dom"/>
</dbReference>
<feature type="region of interest" description="Disordered" evidence="2">
    <location>
        <begin position="1229"/>
        <end position="1253"/>
    </location>
</feature>
<proteinExistence type="predicted"/>
<evidence type="ECO:0000313" key="3">
    <source>
        <dbReference type="EMBL" id="MCH4295954.1"/>
    </source>
</evidence>
<dbReference type="EMBL" id="JAKUDL010000006">
    <property type="protein sequence ID" value="MCH4295954.1"/>
    <property type="molecule type" value="Genomic_DNA"/>
</dbReference>
<dbReference type="Proteomes" id="UP001297581">
    <property type="component" value="Unassembled WGS sequence"/>
</dbReference>
<dbReference type="InterPro" id="IPR011049">
    <property type="entry name" value="Serralysin-like_metalloprot_C"/>
</dbReference>
<dbReference type="Pfam" id="PF00353">
    <property type="entry name" value="HemolysinCabind"/>
    <property type="match status" value="3"/>
</dbReference>
<gene>
    <name evidence="3" type="ORF">MJ923_16730</name>
</gene>
<dbReference type="NCBIfam" id="NF038131">
    <property type="entry name" value="choice_anch_K"/>
    <property type="match status" value="1"/>
</dbReference>
<dbReference type="InterPro" id="IPR018511">
    <property type="entry name" value="Hemolysin-typ_Ca-bd_CS"/>
</dbReference>
<keyword evidence="4" id="KW-1185">Reference proteome</keyword>
<sequence>MQDADTAGSNQDTDSQSLAFTASGSADITSFVFGSTAGISVTGLDGSTTWNVDNNTGNLVGSIGGVPMIILSLTGGAISAGQTGNVSVTATLLDNLQHGSNPVDIDSISISGIIVNAIDTQNHSASGTVSITVEDDEVVLVTGDLNGDNVIGNYVGTGLLDTSGVDQGYSADLSANVNGWNGTNITFADSGITSNGKILFYYVDPLNPDVLYAYTDSSAIPSAYDAANTNQNLVFTLTADPDSDSYTMNLLQTIDTLANIAVAGLDGGEGGNSPAVYVGYDASNGSFDIDNDLSQLGADYELAFTLSSHYTNGTPGTVNGNTGGFGANNAFVDSGEVFVIDFAQDVASASASFTGAALVHYKAYAEDGTLLGEGDIATGQEISNLGPISYIELTTTGDGNGFRFQFTGTSADIIVSTTQDATLNFDVTVEDSDGDTTSGNFNVNLAAPGGTPLAPTALTTSATARLQEADLLDNGLDSDSHDLTFKAGSDAIGVFQFGSFNNIQVSGINANVSWALNEAGQLVGTTMGREAIRLTLDWDRINAGEEGNVTVQAELLTTLPHSVNTDNLTISGIEVIGVSGTGLTATSNVTVTVADDNNLAVDDTNSVDVVVDSFLVSGIVANWTTTGGGSNIEKFDGTDATNGGGLDNDSGLDQLRWGSPVGSYKSGYGFIDNDAGLSGQLALNEDIVLGTFTHYNWPTYSGTSITSAKMNVAFTLTDAYGKTTPVSLDLNFSHNETPNSDDSEASKDIVTVGQTSVTFNYEGALYTLQVIGFKDKVTGNVVTEIHTAENAASSYELVVRMVPGDGYTLPHTEGNVLTNDIVGADGEPTIIGVAEGDQTDTGVIGQVGAIIAGTYGNLILNADGTYTYQLTASANSIPPSGAVETFTYTTQDGDGDKTSATLTIDVNPVNADGINIADADLISTQGSNLNDTIIVVNGESANRAGQKVLNATFGGGLSGIISERDGNMVSASGANNQSHSTKNIQVVSGGDGNDHIETAKGNDVIYAGKTGAAGFGTDDQLELSVNTLSTHHIMTGTLTGSDSIVDTDGMLLSNDVSSARADVVNGGSGNDKIFGQSGSDILYGHTGDDYIDGGSHNDALRGGDGNDTLIGGLGDDVMRGDGGADTFVWKAGETGTDHIIDFNVNEDKLDLSDLLQGEESGNLEDFLSFSIAGGSTTIEIDADKDGNNDQRIVLDGVDLAQEYGLDASDETGIITNLLGNGAGPLIVDTQGDTGNVQPVGNSLPLDDDKPLHP</sequence>
<reference evidence="3 4" key="1">
    <citation type="submission" date="2022-02" db="EMBL/GenBank/DDBJ databases">
        <title>The genome sequence of Shewanella sp. 3B26.</title>
        <authorList>
            <person name="Du J."/>
        </authorList>
    </citation>
    <scope>NUCLEOTIDE SEQUENCE [LARGE SCALE GENOMIC DNA]</scope>
    <source>
        <strain evidence="3 4">3B26</strain>
    </source>
</reference>
<dbReference type="PROSITE" id="PS00330">
    <property type="entry name" value="HEMOLYSIN_CALCIUM"/>
    <property type="match status" value="1"/>
</dbReference>
<dbReference type="AlphaFoldDB" id="A0AAJ1EZD4"/>
<dbReference type="Gene3D" id="2.150.10.10">
    <property type="entry name" value="Serralysin-like metalloprotease, C-terminal"/>
    <property type="match status" value="1"/>
</dbReference>
<evidence type="ECO:0000313" key="4">
    <source>
        <dbReference type="Proteomes" id="UP001297581"/>
    </source>
</evidence>
<dbReference type="GO" id="GO:0005509">
    <property type="term" value="F:calcium ion binding"/>
    <property type="evidence" value="ECO:0007669"/>
    <property type="project" value="InterPro"/>
</dbReference>
<dbReference type="InterPro" id="IPR001343">
    <property type="entry name" value="Hemolysn_Ca-bd"/>
</dbReference>
<comment type="caution">
    <text evidence="3">The sequence shown here is derived from an EMBL/GenBank/DDBJ whole genome shotgun (WGS) entry which is preliminary data.</text>
</comment>
<organism evidence="3 4">
    <name type="scientific">Shewanella zhuhaiensis</name>
    <dbReference type="NCBI Taxonomy" id="2919576"/>
    <lineage>
        <taxon>Bacteria</taxon>
        <taxon>Pseudomonadati</taxon>
        <taxon>Pseudomonadota</taxon>
        <taxon>Gammaproteobacteria</taxon>
        <taxon>Alteromonadales</taxon>
        <taxon>Shewanellaceae</taxon>
        <taxon>Shewanella</taxon>
    </lineage>
</organism>
<dbReference type="SUPFAM" id="SSF51120">
    <property type="entry name" value="beta-Roll"/>
    <property type="match status" value="1"/>
</dbReference>
<dbReference type="Pfam" id="PF17963">
    <property type="entry name" value="Big_9"/>
    <property type="match status" value="1"/>
</dbReference>
<evidence type="ECO:0000256" key="2">
    <source>
        <dbReference type="SAM" id="MobiDB-lite"/>
    </source>
</evidence>
<dbReference type="InterPro" id="IPR019960">
    <property type="entry name" value="T1SS_VCA0849"/>
</dbReference>
<feature type="compositionally biased region" description="Polar residues" evidence="2">
    <location>
        <begin position="1230"/>
        <end position="1240"/>
    </location>
</feature>
<keyword evidence="1" id="KW-0106">Calcium</keyword>
<evidence type="ECO:0000256" key="1">
    <source>
        <dbReference type="ARBA" id="ARBA00022837"/>
    </source>
</evidence>
<dbReference type="RefSeq" id="WP_240592056.1">
    <property type="nucleotide sequence ID" value="NZ_JAKUDL010000006.1"/>
</dbReference>
<protein>
    <submittedName>
        <fullName evidence="3">Choice-of-anchor K domain-containing protein</fullName>
    </submittedName>
</protein>
<dbReference type="NCBIfam" id="TIGR01965">
    <property type="entry name" value="VCBS_repeat"/>
    <property type="match status" value="1"/>
</dbReference>
<dbReference type="InterPro" id="IPR047995">
    <property type="entry name" value="Choice_anch_K"/>
</dbReference>